<dbReference type="InterPro" id="IPR006119">
    <property type="entry name" value="Resolv_N"/>
</dbReference>
<evidence type="ECO:0000313" key="4">
    <source>
        <dbReference type="Proteomes" id="UP000324853"/>
    </source>
</evidence>
<dbReference type="InterPro" id="IPR038109">
    <property type="entry name" value="DNA_bind_recomb_sf"/>
</dbReference>
<dbReference type="CDD" id="cd00338">
    <property type="entry name" value="Ser_Recombinase"/>
    <property type="match status" value="1"/>
</dbReference>
<protein>
    <submittedName>
        <fullName evidence="3">Recombinase family protein</fullName>
    </submittedName>
</protein>
<dbReference type="AlphaFoldDB" id="A0A5S4VSN5"/>
<dbReference type="InterPro" id="IPR050639">
    <property type="entry name" value="SSR_resolvase"/>
</dbReference>
<proteinExistence type="predicted"/>
<organism evidence="3 4">
    <name type="scientific">Bradyrhizobium cytisi</name>
    <dbReference type="NCBI Taxonomy" id="515489"/>
    <lineage>
        <taxon>Bacteria</taxon>
        <taxon>Pseudomonadati</taxon>
        <taxon>Pseudomonadota</taxon>
        <taxon>Alphaproteobacteria</taxon>
        <taxon>Hyphomicrobiales</taxon>
        <taxon>Nitrobacteraceae</taxon>
        <taxon>Bradyrhizobium</taxon>
    </lineage>
</organism>
<dbReference type="GO" id="GO:0003677">
    <property type="term" value="F:DNA binding"/>
    <property type="evidence" value="ECO:0007669"/>
    <property type="project" value="InterPro"/>
</dbReference>
<dbReference type="GO" id="GO:0000150">
    <property type="term" value="F:DNA strand exchange activity"/>
    <property type="evidence" value="ECO:0007669"/>
    <property type="project" value="InterPro"/>
</dbReference>
<dbReference type="Pfam" id="PF07508">
    <property type="entry name" value="Recombinase"/>
    <property type="match status" value="1"/>
</dbReference>
<gene>
    <name evidence="3" type="ORF">FXB38_42380</name>
</gene>
<keyword evidence="4" id="KW-1185">Reference proteome</keyword>
<dbReference type="PROSITE" id="PS51736">
    <property type="entry name" value="RECOMBINASES_3"/>
    <property type="match status" value="1"/>
</dbReference>
<dbReference type="SUPFAM" id="SSF53041">
    <property type="entry name" value="Resolvase-like"/>
    <property type="match status" value="1"/>
</dbReference>
<dbReference type="Pfam" id="PF12728">
    <property type="entry name" value="HTH_17"/>
    <property type="match status" value="1"/>
</dbReference>
<dbReference type="Gene3D" id="3.40.50.1390">
    <property type="entry name" value="Resolvase, N-terminal catalytic domain"/>
    <property type="match status" value="1"/>
</dbReference>
<dbReference type="PANTHER" id="PTHR30461:SF23">
    <property type="entry name" value="DNA RECOMBINASE-RELATED"/>
    <property type="match status" value="1"/>
</dbReference>
<dbReference type="InterPro" id="IPR011109">
    <property type="entry name" value="DNA_bind_recombinase_dom"/>
</dbReference>
<dbReference type="Proteomes" id="UP000324853">
    <property type="component" value="Unassembled WGS sequence"/>
</dbReference>
<dbReference type="EMBL" id="VSSR01000171">
    <property type="protein sequence ID" value="TYL69709.1"/>
    <property type="molecule type" value="Genomic_DNA"/>
</dbReference>
<dbReference type="Pfam" id="PF00239">
    <property type="entry name" value="Resolvase"/>
    <property type="match status" value="1"/>
</dbReference>
<comment type="caution">
    <text evidence="3">The sequence shown here is derived from an EMBL/GenBank/DDBJ whole genome shotgun (WGS) entry which is preliminary data.</text>
</comment>
<evidence type="ECO:0000259" key="2">
    <source>
        <dbReference type="PROSITE" id="PS51737"/>
    </source>
</evidence>
<dbReference type="RefSeq" id="WP_148756752.1">
    <property type="nucleotide sequence ID" value="NZ_VSSR01000171.1"/>
</dbReference>
<dbReference type="InterPro" id="IPR036162">
    <property type="entry name" value="Resolvase-like_N_sf"/>
</dbReference>
<sequence>MSKIAPEHLARQAVVYIRQSTADQVASNLESKRRQYGLADRARQLGWSDVAIIDDDLGRSGGGVARPGFEKLLAAICDGRVGAVVSIEASRLARNGRDWHTLLEFCGLVGTLIADEDGVYDPRHPNDRLLLGMKGTMSEMELSVLRQRSLEALKQKARRGELFMTVAIGYVRIGNNSIAKDPDRRIAEAITLVFAKFTEMQSVRQVHLWLRHERIPLPAVAYGTEGRRIEWKLPVYNTLLHILTNPIYAGAYAFGRTGSRVSIEAGRKKVVRGFKKERDDWEVLIPSHHEGYLSWADYERNLSLIADNANGKNPMSRGALRRGEALLAGLLRCGHCGRKLHVAYSGKDGNTGRYHCQGGFINHGGDRCISFGGMRIDREVGIEVIERLQPLGIEAALAAQAVRSRASEDKRRHLELALEQARYEVGHARRQYDAVDPDNRLVAAELEKRWNERLAIVRDLETELEGLTASPATELTPAYRERLMTLGADLQLAWTRPGVTPEARKRIVRTLIDEIIVRVEDNALNLVIRWHGGDHSALKVRKNRSGQHRWSAAGETIDLVRVLARQMPDKAIASVLNRAGKTTGRGNGWTQSRVCSLRSHNAIATYREGERRERGEVTLDEAAAVLSVSPSTVRRLIKDGQLAASQLCKGAPWIIKAADLERADVKSAATARRLRRPPSGDPLQKVLEL</sequence>
<name>A0A5S4VSN5_9BRAD</name>
<feature type="domain" description="Resolvase/invertase-type recombinase catalytic" evidence="1">
    <location>
        <begin position="12"/>
        <end position="160"/>
    </location>
</feature>
<dbReference type="Pfam" id="PF13408">
    <property type="entry name" value="Zn_ribbon_recom"/>
    <property type="match status" value="1"/>
</dbReference>
<accession>A0A5S4VSN5</accession>
<evidence type="ECO:0000313" key="3">
    <source>
        <dbReference type="EMBL" id="TYL69709.1"/>
    </source>
</evidence>
<evidence type="ECO:0000259" key="1">
    <source>
        <dbReference type="PROSITE" id="PS51736"/>
    </source>
</evidence>
<dbReference type="InterPro" id="IPR025827">
    <property type="entry name" value="Zn_ribbon_recom_dom"/>
</dbReference>
<feature type="domain" description="Recombinase" evidence="2">
    <location>
        <begin position="167"/>
        <end position="313"/>
    </location>
</feature>
<dbReference type="SMART" id="SM00857">
    <property type="entry name" value="Resolvase"/>
    <property type="match status" value="1"/>
</dbReference>
<dbReference type="InterPro" id="IPR041657">
    <property type="entry name" value="HTH_17"/>
</dbReference>
<dbReference type="OrthoDB" id="7475655at2"/>
<dbReference type="Gene3D" id="3.90.1750.20">
    <property type="entry name" value="Putative Large Serine Recombinase, Chain B, Domain 2"/>
    <property type="match status" value="1"/>
</dbReference>
<reference evidence="3 4" key="1">
    <citation type="submission" date="2019-08" db="EMBL/GenBank/DDBJ databases">
        <title>Bradyrhizobium hipponensis sp. nov., a rhizobium isolated from a Lupinus angustifolius root nodule in Tunisia.</title>
        <authorList>
            <person name="Off K."/>
            <person name="Rejili M."/>
            <person name="Mars M."/>
            <person name="Brachmann A."/>
            <person name="Marin M."/>
        </authorList>
    </citation>
    <scope>NUCLEOTIDE SEQUENCE [LARGE SCALE GENOMIC DNA]</scope>
    <source>
        <strain evidence="3 4">CTAW11</strain>
    </source>
</reference>
<dbReference type="PANTHER" id="PTHR30461">
    <property type="entry name" value="DNA-INVERTASE FROM LAMBDOID PROPHAGE"/>
    <property type="match status" value="1"/>
</dbReference>
<dbReference type="PROSITE" id="PS51737">
    <property type="entry name" value="RECOMBINASE_DNA_BIND"/>
    <property type="match status" value="1"/>
</dbReference>